<evidence type="ECO:0000313" key="1">
    <source>
        <dbReference type="EMBL" id="QVI22889.1"/>
    </source>
</evidence>
<evidence type="ECO:0000313" key="2">
    <source>
        <dbReference type="Proteomes" id="UP000683310"/>
    </source>
</evidence>
<proteinExistence type="predicted"/>
<accession>A0ABX8CTM3</accession>
<gene>
    <name evidence="1" type="ORF">KHQ06_07960</name>
</gene>
<keyword evidence="2" id="KW-1185">Reference proteome</keyword>
<name>A0ABX8CTM3_9NOCA</name>
<sequence length="64" mass="7044">MTATSAARPFRRTTGLVGVWPDVRGSRSVRGSSWRSTPARSAYCRIGSGACCRWLVVDVEVRDE</sequence>
<dbReference type="RefSeq" id="WP_213558967.1">
    <property type="nucleotide sequence ID" value="NZ_JBHZDI010000070.1"/>
</dbReference>
<dbReference type="EMBL" id="CP074371">
    <property type="protein sequence ID" value="QVI22889.1"/>
    <property type="molecule type" value="Genomic_DNA"/>
</dbReference>
<dbReference type="Proteomes" id="UP000683310">
    <property type="component" value="Chromosome"/>
</dbReference>
<reference evidence="1 2" key="1">
    <citation type="submission" date="2021-04" db="EMBL/GenBank/DDBJ databases">
        <title>Nocardia tengchongensis.</title>
        <authorList>
            <person name="Zhuang k."/>
            <person name="Ran Y."/>
            <person name="Li W."/>
        </authorList>
    </citation>
    <scope>NUCLEOTIDE SEQUENCE [LARGE SCALE GENOMIC DNA]</scope>
    <source>
        <strain evidence="1 2">CFH S0057</strain>
    </source>
</reference>
<protein>
    <submittedName>
        <fullName evidence="1">Uncharacterized protein</fullName>
    </submittedName>
</protein>
<organism evidence="1 2">
    <name type="scientific">Nocardia tengchongensis</name>
    <dbReference type="NCBI Taxonomy" id="2055889"/>
    <lineage>
        <taxon>Bacteria</taxon>
        <taxon>Bacillati</taxon>
        <taxon>Actinomycetota</taxon>
        <taxon>Actinomycetes</taxon>
        <taxon>Mycobacteriales</taxon>
        <taxon>Nocardiaceae</taxon>
        <taxon>Nocardia</taxon>
    </lineage>
</organism>